<protein>
    <recommendedName>
        <fullName evidence="3">DUF1993 family protein</fullName>
    </recommendedName>
</protein>
<dbReference type="STRING" id="1035707.SAMN05216552_102558"/>
<name>A0A1I7L9M9_9BURK</name>
<dbReference type="EMBL" id="FPBO01000025">
    <property type="protein sequence ID" value="SFV06472.1"/>
    <property type="molecule type" value="Genomic_DNA"/>
</dbReference>
<dbReference type="Pfam" id="PF09351">
    <property type="entry name" value="DUF1993"/>
    <property type="match status" value="1"/>
</dbReference>
<dbReference type="Proteomes" id="UP000199391">
    <property type="component" value="Unassembled WGS sequence"/>
</dbReference>
<dbReference type="AlphaFoldDB" id="A0A1I7L9M9"/>
<dbReference type="SUPFAM" id="SSF109854">
    <property type="entry name" value="DinB/YfiT-like putative metalloenzymes"/>
    <property type="match status" value="1"/>
</dbReference>
<dbReference type="InterPro" id="IPR018531">
    <property type="entry name" value="DUF1993"/>
</dbReference>
<gene>
    <name evidence="1" type="ORF">SAMN05216552_102558</name>
</gene>
<dbReference type="RefSeq" id="WP_093557937.1">
    <property type="nucleotide sequence ID" value="NZ_FPBO01000025.1"/>
</dbReference>
<dbReference type="InterPro" id="IPR034660">
    <property type="entry name" value="DinB/YfiT-like"/>
</dbReference>
<dbReference type="PANTHER" id="PTHR36922">
    <property type="entry name" value="BLL2446 PROTEIN"/>
    <property type="match status" value="1"/>
</dbReference>
<dbReference type="Gene3D" id="1.20.120.450">
    <property type="entry name" value="dinb family like domain"/>
    <property type="match status" value="1"/>
</dbReference>
<evidence type="ECO:0000313" key="1">
    <source>
        <dbReference type="EMBL" id="SFV06472.1"/>
    </source>
</evidence>
<sequence>MSLTMYQASIPAFVRALNVLSALLTKGEEHAAEHGIVPEILLGARLADDMMPLTAQVQRVSDAAKLCIARLTGVDAPKFEDNETSFQQLRERIAKTVAFLEGLSEAQFEGSDERDVTLTFGAFSQSFTGQGYLLTFALPNFYFHVTTAYGILRAQGVKIGKLDFLGPFN</sequence>
<dbReference type="PANTHER" id="PTHR36922:SF1">
    <property type="entry name" value="DUF1993 DOMAIN-CONTAINING PROTEIN"/>
    <property type="match status" value="1"/>
</dbReference>
<reference evidence="2" key="1">
    <citation type="submission" date="2016-10" db="EMBL/GenBank/DDBJ databases">
        <authorList>
            <person name="Varghese N."/>
            <person name="Submissions S."/>
        </authorList>
    </citation>
    <scope>NUCLEOTIDE SEQUENCE [LARGE SCALE GENOMIC DNA]</scope>
    <source>
        <strain evidence="2">CGMCC 1.11014</strain>
    </source>
</reference>
<accession>A0A1I7L9M9</accession>
<proteinExistence type="predicted"/>
<keyword evidence="2" id="KW-1185">Reference proteome</keyword>
<evidence type="ECO:0008006" key="3">
    <source>
        <dbReference type="Google" id="ProtNLM"/>
    </source>
</evidence>
<evidence type="ECO:0000313" key="2">
    <source>
        <dbReference type="Proteomes" id="UP000199391"/>
    </source>
</evidence>
<organism evidence="1 2">
    <name type="scientific">Pseudoduganella namucuonensis</name>
    <dbReference type="NCBI Taxonomy" id="1035707"/>
    <lineage>
        <taxon>Bacteria</taxon>
        <taxon>Pseudomonadati</taxon>
        <taxon>Pseudomonadota</taxon>
        <taxon>Betaproteobacteria</taxon>
        <taxon>Burkholderiales</taxon>
        <taxon>Oxalobacteraceae</taxon>
        <taxon>Telluria group</taxon>
        <taxon>Pseudoduganella</taxon>
    </lineage>
</organism>
<dbReference type="OrthoDB" id="338237at2"/>